<dbReference type="RefSeq" id="WP_103983302.1">
    <property type="nucleotide sequence ID" value="NZ_FNVS01000008.1"/>
</dbReference>
<accession>A0A8G2F1E3</accession>
<comment type="caution">
    <text evidence="1">The sequence shown here is derived from an EMBL/GenBank/DDBJ whole genome shotgun (WGS) entry which is preliminary data.</text>
</comment>
<evidence type="ECO:0000313" key="1">
    <source>
        <dbReference type="EMBL" id="SEF86080.1"/>
    </source>
</evidence>
<keyword evidence="2" id="KW-1185">Reference proteome</keyword>
<name>A0A8G2F1E3_9BACT</name>
<dbReference type="Gene3D" id="6.20.230.10">
    <property type="match status" value="1"/>
</dbReference>
<reference evidence="1 2" key="1">
    <citation type="submission" date="2016-10" db="EMBL/GenBank/DDBJ databases">
        <authorList>
            <person name="Varghese N."/>
            <person name="Submissions S."/>
        </authorList>
    </citation>
    <scope>NUCLEOTIDE SEQUENCE [LARGE SCALE GENOMIC DNA]</scope>
    <source>
        <strain evidence="1 2">DSM 29073</strain>
    </source>
</reference>
<evidence type="ECO:0000313" key="2">
    <source>
        <dbReference type="Proteomes" id="UP000236725"/>
    </source>
</evidence>
<dbReference type="EMBL" id="FNVS01000008">
    <property type="protein sequence ID" value="SEF86080.1"/>
    <property type="molecule type" value="Genomic_DNA"/>
</dbReference>
<sequence>MANKKKKISELPLVGSLVGLYTIGVDAANKSVKVSLEWLKTATDNITTAISNATKATDAANTAAGRADKAAEDAGAEMTRISQEVNQALVDVSDAAADANTAAGEADQARTSLAESVQQKLTEVDNKMLTVKDGKTAQFQAGTNTSGADPSIAVEQTGVDAQGNPIYQINIVTEKGGKGDKGDTPVFEAGTATTGLPGTDVQFTLVPDGETPEGVQKYKVNVTVPQGMPGTGNVTAVGTGLVKDEKYLFVPSVNDESTGVWVKYIEPNNFPEAPKDGKQYARQDGAWSEIQSTGDGIIYPTFEINDDAHLIVNNITDPATFEVNESGHLIFNPQIQ</sequence>
<protein>
    <submittedName>
        <fullName evidence="1">Uncharacterized protein</fullName>
    </submittedName>
</protein>
<organism evidence="1 2">
    <name type="scientific">Parabacteroides chinchillae</name>
    <dbReference type="NCBI Taxonomy" id="871327"/>
    <lineage>
        <taxon>Bacteria</taxon>
        <taxon>Pseudomonadati</taxon>
        <taxon>Bacteroidota</taxon>
        <taxon>Bacteroidia</taxon>
        <taxon>Bacteroidales</taxon>
        <taxon>Tannerellaceae</taxon>
        <taxon>Parabacteroides</taxon>
    </lineage>
</organism>
<proteinExistence type="predicted"/>
<gene>
    <name evidence="1" type="ORF">SAMN05444001_108105</name>
</gene>
<dbReference type="Proteomes" id="UP000236725">
    <property type="component" value="Unassembled WGS sequence"/>
</dbReference>
<dbReference type="AlphaFoldDB" id="A0A8G2F1E3"/>